<proteinExistence type="predicted"/>
<dbReference type="Proteomes" id="UP001055879">
    <property type="component" value="Linkage Group LG17"/>
</dbReference>
<dbReference type="EMBL" id="CM042063">
    <property type="protein sequence ID" value="KAI3666975.1"/>
    <property type="molecule type" value="Genomic_DNA"/>
</dbReference>
<accession>A0ACB8XIV4</accession>
<protein>
    <submittedName>
        <fullName evidence="1">Uncharacterized protein</fullName>
    </submittedName>
</protein>
<reference evidence="2" key="1">
    <citation type="journal article" date="2022" name="Mol. Ecol. Resour.">
        <title>The genomes of chicory, endive, great burdock and yacon provide insights into Asteraceae palaeo-polyploidization history and plant inulin production.</title>
        <authorList>
            <person name="Fan W."/>
            <person name="Wang S."/>
            <person name="Wang H."/>
            <person name="Wang A."/>
            <person name="Jiang F."/>
            <person name="Liu H."/>
            <person name="Zhao H."/>
            <person name="Xu D."/>
            <person name="Zhang Y."/>
        </authorList>
    </citation>
    <scope>NUCLEOTIDE SEQUENCE [LARGE SCALE GENOMIC DNA]</scope>
    <source>
        <strain evidence="2">cv. Niubang</strain>
    </source>
</reference>
<evidence type="ECO:0000313" key="2">
    <source>
        <dbReference type="Proteomes" id="UP001055879"/>
    </source>
</evidence>
<organism evidence="1 2">
    <name type="scientific">Arctium lappa</name>
    <name type="common">Greater burdock</name>
    <name type="synonym">Lappa major</name>
    <dbReference type="NCBI Taxonomy" id="4217"/>
    <lineage>
        <taxon>Eukaryota</taxon>
        <taxon>Viridiplantae</taxon>
        <taxon>Streptophyta</taxon>
        <taxon>Embryophyta</taxon>
        <taxon>Tracheophyta</taxon>
        <taxon>Spermatophyta</taxon>
        <taxon>Magnoliopsida</taxon>
        <taxon>eudicotyledons</taxon>
        <taxon>Gunneridae</taxon>
        <taxon>Pentapetalae</taxon>
        <taxon>asterids</taxon>
        <taxon>campanulids</taxon>
        <taxon>Asterales</taxon>
        <taxon>Asteraceae</taxon>
        <taxon>Carduoideae</taxon>
        <taxon>Cardueae</taxon>
        <taxon>Arctiinae</taxon>
        <taxon>Arctium</taxon>
    </lineage>
</organism>
<keyword evidence="2" id="KW-1185">Reference proteome</keyword>
<sequence length="122" mass="13466">MTGNKSLLVDFVPTKGPSVTFGDNSRGSTKGYGTLSNDSITFNKVAYVEGLMHNLLSISQLCDLGFKVMFELSSCIIFNKKMETILSGYHKENVYVKDMGHSSSFGTNICFVSENSAKRCWL</sequence>
<name>A0ACB8XIV4_ARCLA</name>
<gene>
    <name evidence="1" type="ORF">L6452_42016</name>
</gene>
<reference evidence="1 2" key="2">
    <citation type="journal article" date="2022" name="Mol. Ecol. Resour.">
        <title>The genomes of chicory, endive, great burdock and yacon provide insights into Asteraceae paleo-polyploidization history and plant inulin production.</title>
        <authorList>
            <person name="Fan W."/>
            <person name="Wang S."/>
            <person name="Wang H."/>
            <person name="Wang A."/>
            <person name="Jiang F."/>
            <person name="Liu H."/>
            <person name="Zhao H."/>
            <person name="Xu D."/>
            <person name="Zhang Y."/>
        </authorList>
    </citation>
    <scope>NUCLEOTIDE SEQUENCE [LARGE SCALE GENOMIC DNA]</scope>
    <source>
        <strain evidence="2">cv. Niubang</strain>
    </source>
</reference>
<evidence type="ECO:0000313" key="1">
    <source>
        <dbReference type="EMBL" id="KAI3666975.1"/>
    </source>
</evidence>
<comment type="caution">
    <text evidence="1">The sequence shown here is derived from an EMBL/GenBank/DDBJ whole genome shotgun (WGS) entry which is preliminary data.</text>
</comment>